<dbReference type="OrthoDB" id="1792985at2"/>
<dbReference type="CDD" id="cd17470">
    <property type="entry name" value="T3SS_Flik_C"/>
    <property type="match status" value="1"/>
</dbReference>
<name>A0A418XBG0_9PSED</name>
<dbReference type="PANTHER" id="PTHR37533:SF2">
    <property type="entry name" value="FLAGELLAR HOOK-LENGTH CONTROL PROTEIN"/>
    <property type="match status" value="1"/>
</dbReference>
<comment type="caution">
    <text evidence="3">The sequence shown here is derived from an EMBL/GenBank/DDBJ whole genome shotgun (WGS) entry which is preliminary data.</text>
</comment>
<feature type="compositionally biased region" description="Low complexity" evidence="1">
    <location>
        <begin position="10"/>
        <end position="38"/>
    </location>
</feature>
<dbReference type="Proteomes" id="UP000284021">
    <property type="component" value="Unassembled WGS sequence"/>
</dbReference>
<protein>
    <submittedName>
        <fullName evidence="3">Flagellar hook-length control protein FliK</fullName>
    </submittedName>
</protein>
<keyword evidence="3" id="KW-0966">Cell projection</keyword>
<dbReference type="Gene3D" id="3.30.750.140">
    <property type="match status" value="1"/>
</dbReference>
<proteinExistence type="predicted"/>
<dbReference type="EMBL" id="QYUR01000006">
    <property type="protein sequence ID" value="RJG09846.1"/>
    <property type="molecule type" value="Genomic_DNA"/>
</dbReference>
<dbReference type="PANTHER" id="PTHR37533">
    <property type="entry name" value="FLAGELLAR HOOK-LENGTH CONTROL PROTEIN"/>
    <property type="match status" value="1"/>
</dbReference>
<keyword evidence="3" id="KW-0969">Cilium</keyword>
<reference evidence="3 4" key="1">
    <citation type="submission" date="2018-09" db="EMBL/GenBank/DDBJ databases">
        <authorList>
            <person name="Zhu H."/>
        </authorList>
    </citation>
    <scope>NUCLEOTIDE SEQUENCE [LARGE SCALE GENOMIC DNA]</scope>
    <source>
        <strain evidence="3 4">K1S02-6</strain>
    </source>
</reference>
<accession>A0A418XBG0</accession>
<feature type="region of interest" description="Disordered" evidence="1">
    <location>
        <begin position="375"/>
        <end position="414"/>
    </location>
</feature>
<keyword evidence="3" id="KW-0282">Flagellum</keyword>
<evidence type="ECO:0000313" key="3">
    <source>
        <dbReference type="EMBL" id="RJG09846.1"/>
    </source>
</evidence>
<dbReference type="InterPro" id="IPR052563">
    <property type="entry name" value="FliK"/>
</dbReference>
<feature type="region of interest" description="Disordered" evidence="1">
    <location>
        <begin position="1"/>
        <end position="100"/>
    </location>
</feature>
<evidence type="ECO:0000259" key="2">
    <source>
        <dbReference type="Pfam" id="PF02120"/>
    </source>
</evidence>
<dbReference type="RefSeq" id="WP_119955536.1">
    <property type="nucleotide sequence ID" value="NZ_QYUR01000006.1"/>
</dbReference>
<dbReference type="InterPro" id="IPR038610">
    <property type="entry name" value="FliK-like_C_sf"/>
</dbReference>
<gene>
    <name evidence="3" type="ORF">D3879_17460</name>
</gene>
<feature type="compositionally biased region" description="Basic and acidic residues" evidence="1">
    <location>
        <begin position="44"/>
        <end position="69"/>
    </location>
</feature>
<feature type="domain" description="Flagellar hook-length control protein-like C-terminal" evidence="2">
    <location>
        <begin position="297"/>
        <end position="375"/>
    </location>
</feature>
<organism evidence="3 4">
    <name type="scientific">Pseudomonas cavernicola</name>
    <dbReference type="NCBI Taxonomy" id="2320866"/>
    <lineage>
        <taxon>Bacteria</taxon>
        <taxon>Pseudomonadati</taxon>
        <taxon>Pseudomonadota</taxon>
        <taxon>Gammaproteobacteria</taxon>
        <taxon>Pseudomonadales</taxon>
        <taxon>Pseudomonadaceae</taxon>
        <taxon>Pseudomonas</taxon>
    </lineage>
</organism>
<evidence type="ECO:0000313" key="4">
    <source>
        <dbReference type="Proteomes" id="UP000284021"/>
    </source>
</evidence>
<dbReference type="AlphaFoldDB" id="A0A418XBG0"/>
<evidence type="ECO:0000256" key="1">
    <source>
        <dbReference type="SAM" id="MobiDB-lite"/>
    </source>
</evidence>
<sequence>MSVAPDLLLKSAPEVKPKASAAKAPAKPAEPSKSGAASFAQVYAKERQAKSAERSDASAKPNCDKTSEPDREEDPGAVATAGEPVLAESGNPLPTDPAQLDPALDPLLLMVMAGQQPATEVEVAVNAEAEAGGEGELGLPTVLSSLASSGHASMTEASHDPELDALNELPAVKMALELGAKAQAAAQQQAAPNATATQTALSAGQNFANALAAFADPTVLNGEAKAETELPLSELATEGLDALKESPSDARADNFASKLGALSQSVAQPATQSQRAALIPGQPVPMQQGGWSEAVVDRVMWLSSQNLKSAEIQLDPAELGRLEVRINLHQDQAQVTFASPNAGVRDALEGQMHRLRELFAQQGMNMLDVNVSDQSLNRGWQGQGGDAQSRGGAGRDRLSSADDDAPLPASEVRSTMLTHGRGLVDYYA</sequence>
<dbReference type="Pfam" id="PF02120">
    <property type="entry name" value="Flg_hook"/>
    <property type="match status" value="1"/>
</dbReference>
<dbReference type="InterPro" id="IPR021136">
    <property type="entry name" value="Flagellar_hook_control-like_C"/>
</dbReference>
<keyword evidence="4" id="KW-1185">Reference proteome</keyword>